<accession>A0A3G2L735</accession>
<dbReference type="KEGG" id="emar:D1013_12290"/>
<evidence type="ECO:0000313" key="2">
    <source>
        <dbReference type="EMBL" id="AYN68094.1"/>
    </source>
</evidence>
<dbReference type="AlphaFoldDB" id="A0A3G2L735"/>
<feature type="signal peptide" evidence="1">
    <location>
        <begin position="1"/>
        <end position="22"/>
    </location>
</feature>
<evidence type="ECO:0000256" key="1">
    <source>
        <dbReference type="SAM" id="SignalP"/>
    </source>
</evidence>
<dbReference type="RefSeq" id="WP_121849109.1">
    <property type="nucleotide sequence ID" value="NZ_CP032050.1"/>
</dbReference>
<dbReference type="EMBL" id="CP032050">
    <property type="protein sequence ID" value="AYN68094.1"/>
    <property type="molecule type" value="Genomic_DNA"/>
</dbReference>
<reference evidence="2 3" key="1">
    <citation type="submission" date="2018-08" db="EMBL/GenBank/DDBJ databases">
        <title>The reduced genetic potential of extracellular carbohydrate catabolism in Euzebyella marina RN62, a Flavobacteriia bacterium isolated from the hadal water.</title>
        <authorList>
            <person name="Xue C."/>
        </authorList>
    </citation>
    <scope>NUCLEOTIDE SEQUENCE [LARGE SCALE GENOMIC DNA]</scope>
    <source>
        <strain evidence="2 3">RN62</strain>
    </source>
</reference>
<feature type="chain" id="PRO_5018255248" evidence="1">
    <location>
        <begin position="23"/>
        <end position="191"/>
    </location>
</feature>
<keyword evidence="1" id="KW-0732">Signal</keyword>
<dbReference type="InterPro" id="IPR025347">
    <property type="entry name" value="DUF4251"/>
</dbReference>
<name>A0A3G2L735_9FLAO</name>
<dbReference type="OrthoDB" id="1448121at2"/>
<proteinExistence type="predicted"/>
<keyword evidence="3" id="KW-1185">Reference proteome</keyword>
<dbReference type="Gene3D" id="2.40.128.410">
    <property type="match status" value="1"/>
</dbReference>
<dbReference type="Proteomes" id="UP000276309">
    <property type="component" value="Chromosome"/>
</dbReference>
<dbReference type="Pfam" id="PF14059">
    <property type="entry name" value="DUF4251"/>
    <property type="match status" value="1"/>
</dbReference>
<sequence>MQPRFKKYLVFFGLGLSLFLAVCCGSSKNQTAKRSLELLDSLVVAKRFMVSVDRAQPMMTTSMQSIANAGLFPPGSAPGQLYLSGGYNILKVKGDSVEANLSYWGERQMGGGYNTRNSGIEFKGLAEDWEYSKNEKKGSHRFNFQVKNEMETFQVTINLFSQMNSNIQVNSNQRFTIGYTGTVKELENDSL</sequence>
<gene>
    <name evidence="2" type="ORF">D1013_12290</name>
</gene>
<evidence type="ECO:0000313" key="3">
    <source>
        <dbReference type="Proteomes" id="UP000276309"/>
    </source>
</evidence>
<organism evidence="2 3">
    <name type="scientific">Euzebyella marina</name>
    <dbReference type="NCBI Taxonomy" id="1761453"/>
    <lineage>
        <taxon>Bacteria</taxon>
        <taxon>Pseudomonadati</taxon>
        <taxon>Bacteroidota</taxon>
        <taxon>Flavobacteriia</taxon>
        <taxon>Flavobacteriales</taxon>
        <taxon>Flavobacteriaceae</taxon>
        <taxon>Euzebyella</taxon>
    </lineage>
</organism>
<protein>
    <submittedName>
        <fullName evidence="2">DUF4251 domain-containing protein</fullName>
    </submittedName>
</protein>